<dbReference type="GO" id="GO:0051301">
    <property type="term" value="P:cell division"/>
    <property type="evidence" value="ECO:0007669"/>
    <property type="project" value="UniProtKB-KW"/>
</dbReference>
<name>A0A6G7KBD9_9LACT</name>
<evidence type="ECO:0000256" key="4">
    <source>
        <dbReference type="ARBA" id="ARBA00010416"/>
    </source>
</evidence>
<keyword evidence="7 17" id="KW-0963">Cytoplasm</keyword>
<reference evidence="21 22" key="1">
    <citation type="journal article" date="2017" name="Int. J. Syst. Evol. Microbiol.">
        <title>Jeotgalibaca porci sp. nov. and Jeotgalibaca arthritidis sp. nov., isolated from pigs, and emended description of the genus Jeotgalibaca.</title>
        <authorList>
            <person name="Zamora L."/>
            <person name="Perez-Sancho M."/>
            <person name="Dominguez L."/>
            <person name="Fernandez-Garayzabal J.F."/>
            <person name="Vela A.I."/>
        </authorList>
    </citation>
    <scope>NUCLEOTIDE SEQUENCE [LARGE SCALE GENOMIC DNA]</scope>
    <source>
        <strain evidence="21 22">CECT 9157</strain>
    </source>
</reference>
<dbReference type="Pfam" id="PF08245">
    <property type="entry name" value="Mur_ligase_M"/>
    <property type="match status" value="1"/>
</dbReference>
<dbReference type="AlphaFoldDB" id="A0A6G7KBD9"/>
<evidence type="ECO:0000313" key="21">
    <source>
        <dbReference type="EMBL" id="QII82583.1"/>
    </source>
</evidence>
<dbReference type="InterPro" id="IPR036565">
    <property type="entry name" value="Mur-like_cat_sf"/>
</dbReference>
<dbReference type="PANTHER" id="PTHR43692:SF1">
    <property type="entry name" value="UDP-N-ACETYLMURAMOYLALANINE--D-GLUTAMATE LIGASE"/>
    <property type="match status" value="1"/>
</dbReference>
<dbReference type="GO" id="GO:0005737">
    <property type="term" value="C:cytoplasm"/>
    <property type="evidence" value="ECO:0007669"/>
    <property type="project" value="UniProtKB-SubCell"/>
</dbReference>
<evidence type="ECO:0000259" key="20">
    <source>
        <dbReference type="Pfam" id="PF08245"/>
    </source>
</evidence>
<keyword evidence="10 17" id="KW-0067">ATP-binding</keyword>
<sequence>MKDTVFKNKKVLVLGLALSGFHAAKLLLKLGALVTVNDAKELENNPDAQELVASGIRVIAGHHPVELLDENFSYIIKNPGIPYSNPMLERASELEIPILTEVELAAAIMEAELIAITGTNGKTTTTTMIQELLDYKRSSGKAYKAGNIGIPASAVAQEAKAGDDIVMELSSFQLMGIDQLHPKIAVITNITEAHLDYHGTRQEYVKAKLRITENQTEADYLILNWDQEELRELSKQSKAQIIPFSRQTEVENGVYIKDDMIYFKDEAVCPLSALRVPGSHNVENALAAVAVAKLKEMNNAYIAEALSQFGGVKHRIQFVKNVNGRSFYNDSKSTNIIAAQTALTSFPDKDVILLAGGLDRGNGFDELLPHLTAVKAMVLFGETKDKLKATGEKAGISTIILTDNVTTAVAEAYQISQEDDIILLSPACASWDQYKNFEIRGDQFIEAVEGLE</sequence>
<dbReference type="GO" id="GO:0008764">
    <property type="term" value="F:UDP-N-acetylmuramoylalanine-D-glutamate ligase activity"/>
    <property type="evidence" value="ECO:0007669"/>
    <property type="project" value="UniProtKB-UniRule"/>
</dbReference>
<evidence type="ECO:0000256" key="6">
    <source>
        <dbReference type="ARBA" id="ARBA00015655"/>
    </source>
</evidence>
<dbReference type="GO" id="GO:0009252">
    <property type="term" value="P:peptidoglycan biosynthetic process"/>
    <property type="evidence" value="ECO:0007669"/>
    <property type="project" value="UniProtKB-UniRule"/>
</dbReference>
<dbReference type="EMBL" id="CP049740">
    <property type="protein sequence ID" value="QII82583.1"/>
    <property type="molecule type" value="Genomic_DNA"/>
</dbReference>
<dbReference type="Pfam" id="PF21799">
    <property type="entry name" value="MurD-like_N"/>
    <property type="match status" value="1"/>
</dbReference>
<keyword evidence="9 17" id="KW-0547">Nucleotide-binding</keyword>
<comment type="catalytic activity">
    <reaction evidence="16 17 18">
        <text>UDP-N-acetyl-alpha-D-muramoyl-L-alanine + D-glutamate + ATP = UDP-N-acetyl-alpha-D-muramoyl-L-alanyl-D-glutamate + ADP + phosphate + H(+)</text>
        <dbReference type="Rhea" id="RHEA:16429"/>
        <dbReference type="ChEBI" id="CHEBI:15378"/>
        <dbReference type="ChEBI" id="CHEBI:29986"/>
        <dbReference type="ChEBI" id="CHEBI:30616"/>
        <dbReference type="ChEBI" id="CHEBI:43474"/>
        <dbReference type="ChEBI" id="CHEBI:83898"/>
        <dbReference type="ChEBI" id="CHEBI:83900"/>
        <dbReference type="ChEBI" id="CHEBI:456216"/>
        <dbReference type="EC" id="6.3.2.9"/>
    </reaction>
</comment>
<dbReference type="Gene3D" id="3.90.190.20">
    <property type="entry name" value="Mur ligase, C-terminal domain"/>
    <property type="match status" value="1"/>
</dbReference>
<evidence type="ECO:0000256" key="12">
    <source>
        <dbReference type="ARBA" id="ARBA00022984"/>
    </source>
</evidence>
<evidence type="ECO:0000256" key="14">
    <source>
        <dbReference type="ARBA" id="ARBA00030398"/>
    </source>
</evidence>
<dbReference type="Proteomes" id="UP000501451">
    <property type="component" value="Chromosome"/>
</dbReference>
<evidence type="ECO:0000256" key="15">
    <source>
        <dbReference type="ARBA" id="ARBA00032324"/>
    </source>
</evidence>
<feature type="domain" description="Mur ligase central" evidence="20">
    <location>
        <begin position="116"/>
        <end position="292"/>
    </location>
</feature>
<dbReference type="SUPFAM" id="SSF53244">
    <property type="entry name" value="MurD-like peptide ligases, peptide-binding domain"/>
    <property type="match status" value="1"/>
</dbReference>
<dbReference type="Gene3D" id="3.40.1190.10">
    <property type="entry name" value="Mur-like, catalytic domain"/>
    <property type="match status" value="1"/>
</dbReference>
<feature type="binding site" evidence="17">
    <location>
        <begin position="118"/>
        <end position="124"/>
    </location>
    <ligand>
        <name>ATP</name>
        <dbReference type="ChEBI" id="CHEBI:30616"/>
    </ligand>
</feature>
<dbReference type="Pfam" id="PF02875">
    <property type="entry name" value="Mur_ligase_C"/>
    <property type="match status" value="1"/>
</dbReference>
<evidence type="ECO:0000256" key="7">
    <source>
        <dbReference type="ARBA" id="ARBA00022490"/>
    </source>
</evidence>
<dbReference type="RefSeq" id="WP_166163089.1">
    <property type="nucleotide sequence ID" value="NZ_CP049740.1"/>
</dbReference>
<dbReference type="KEGG" id="jar:G7057_09185"/>
<evidence type="ECO:0000256" key="9">
    <source>
        <dbReference type="ARBA" id="ARBA00022741"/>
    </source>
</evidence>
<organism evidence="21 22">
    <name type="scientific">Jeotgalibaca arthritidis</name>
    <dbReference type="NCBI Taxonomy" id="1868794"/>
    <lineage>
        <taxon>Bacteria</taxon>
        <taxon>Bacillati</taxon>
        <taxon>Bacillota</taxon>
        <taxon>Bacilli</taxon>
        <taxon>Lactobacillales</taxon>
        <taxon>Carnobacteriaceae</taxon>
        <taxon>Jeotgalibaca</taxon>
    </lineage>
</organism>
<evidence type="ECO:0000256" key="1">
    <source>
        <dbReference type="ARBA" id="ARBA00002734"/>
    </source>
</evidence>
<dbReference type="HAMAP" id="MF_00639">
    <property type="entry name" value="MurD"/>
    <property type="match status" value="1"/>
</dbReference>
<dbReference type="EC" id="6.3.2.9" evidence="5 17"/>
<dbReference type="GO" id="GO:0005524">
    <property type="term" value="F:ATP binding"/>
    <property type="evidence" value="ECO:0007669"/>
    <property type="project" value="UniProtKB-UniRule"/>
</dbReference>
<dbReference type="NCBIfam" id="TIGR01087">
    <property type="entry name" value="murD"/>
    <property type="match status" value="1"/>
</dbReference>
<keyword evidence="17 18" id="KW-0131">Cell cycle</keyword>
<keyword evidence="11 17" id="KW-0133">Cell shape</keyword>
<keyword evidence="13 17" id="KW-0961">Cell wall biogenesis/degradation</keyword>
<comment type="pathway">
    <text evidence="3 17 18">Cell wall biogenesis; peptidoglycan biosynthesis.</text>
</comment>
<accession>A0A6G7KBD9</accession>
<evidence type="ECO:0000259" key="19">
    <source>
        <dbReference type="Pfam" id="PF02875"/>
    </source>
</evidence>
<evidence type="ECO:0000256" key="8">
    <source>
        <dbReference type="ARBA" id="ARBA00022598"/>
    </source>
</evidence>
<comment type="subcellular location">
    <subcellularLocation>
        <location evidence="2 17 18">Cytoplasm</location>
    </subcellularLocation>
</comment>
<evidence type="ECO:0000256" key="17">
    <source>
        <dbReference type="HAMAP-Rule" id="MF_00639"/>
    </source>
</evidence>
<evidence type="ECO:0000256" key="5">
    <source>
        <dbReference type="ARBA" id="ARBA00012212"/>
    </source>
</evidence>
<dbReference type="InterPro" id="IPR013221">
    <property type="entry name" value="Mur_ligase_cen"/>
</dbReference>
<evidence type="ECO:0000256" key="13">
    <source>
        <dbReference type="ARBA" id="ARBA00023316"/>
    </source>
</evidence>
<keyword evidence="17 18" id="KW-0132">Cell division</keyword>
<evidence type="ECO:0000313" key="22">
    <source>
        <dbReference type="Proteomes" id="UP000501451"/>
    </source>
</evidence>
<feature type="domain" description="Mur ligase C-terminal" evidence="19">
    <location>
        <begin position="314"/>
        <end position="428"/>
    </location>
</feature>
<evidence type="ECO:0000256" key="2">
    <source>
        <dbReference type="ARBA" id="ARBA00004496"/>
    </source>
</evidence>
<dbReference type="InterPro" id="IPR005762">
    <property type="entry name" value="MurD"/>
</dbReference>
<keyword evidence="22" id="KW-1185">Reference proteome</keyword>
<keyword evidence="12 17" id="KW-0573">Peptidoglycan synthesis</keyword>
<evidence type="ECO:0000256" key="10">
    <source>
        <dbReference type="ARBA" id="ARBA00022840"/>
    </source>
</evidence>
<comment type="function">
    <text evidence="1 17 18">Cell wall formation. Catalyzes the addition of glutamate to the nucleotide precursor UDP-N-acetylmuramoyl-L-alanine (UMA).</text>
</comment>
<dbReference type="UniPathway" id="UPA00219"/>
<dbReference type="Gene3D" id="3.40.50.720">
    <property type="entry name" value="NAD(P)-binding Rossmann-like Domain"/>
    <property type="match status" value="1"/>
</dbReference>
<evidence type="ECO:0000256" key="3">
    <source>
        <dbReference type="ARBA" id="ARBA00004752"/>
    </source>
</evidence>
<dbReference type="SUPFAM" id="SSF53623">
    <property type="entry name" value="MurD-like peptide ligases, catalytic domain"/>
    <property type="match status" value="1"/>
</dbReference>
<evidence type="ECO:0000256" key="16">
    <source>
        <dbReference type="ARBA" id="ARBA00047632"/>
    </source>
</evidence>
<protein>
    <recommendedName>
        <fullName evidence="6 17">UDP-N-acetylmuramoylalanine--D-glutamate ligase</fullName>
        <ecNumber evidence="5 17">6.3.2.9</ecNumber>
    </recommendedName>
    <alternativeName>
        <fullName evidence="15 17">D-glutamic acid-adding enzyme</fullName>
    </alternativeName>
    <alternativeName>
        <fullName evidence="14 17">UDP-N-acetylmuramoyl-L-alanyl-D-glutamate synthetase</fullName>
    </alternativeName>
</protein>
<dbReference type="PANTHER" id="PTHR43692">
    <property type="entry name" value="UDP-N-ACETYLMURAMOYLALANINE--D-GLUTAMATE LIGASE"/>
    <property type="match status" value="1"/>
</dbReference>
<dbReference type="InterPro" id="IPR004101">
    <property type="entry name" value="Mur_ligase_C"/>
</dbReference>
<dbReference type="GO" id="GO:0071555">
    <property type="term" value="P:cell wall organization"/>
    <property type="evidence" value="ECO:0007669"/>
    <property type="project" value="UniProtKB-KW"/>
</dbReference>
<gene>
    <name evidence="17" type="primary">murD</name>
    <name evidence="21" type="ORF">G7057_09185</name>
</gene>
<comment type="similarity">
    <text evidence="4 17">Belongs to the MurCDEF family.</text>
</comment>
<evidence type="ECO:0000256" key="18">
    <source>
        <dbReference type="RuleBase" id="RU003664"/>
    </source>
</evidence>
<proteinExistence type="inferred from homology"/>
<dbReference type="SUPFAM" id="SSF51984">
    <property type="entry name" value="MurCD N-terminal domain"/>
    <property type="match status" value="1"/>
</dbReference>
<evidence type="ECO:0000256" key="11">
    <source>
        <dbReference type="ARBA" id="ARBA00022960"/>
    </source>
</evidence>
<dbReference type="GO" id="GO:0008360">
    <property type="term" value="P:regulation of cell shape"/>
    <property type="evidence" value="ECO:0007669"/>
    <property type="project" value="UniProtKB-KW"/>
</dbReference>
<keyword evidence="8 17" id="KW-0436">Ligase</keyword>
<dbReference type="InterPro" id="IPR036615">
    <property type="entry name" value="Mur_ligase_C_dom_sf"/>
</dbReference>